<keyword evidence="5 6" id="KW-0472">Membrane</keyword>
<keyword evidence="2" id="KW-1003">Cell membrane</keyword>
<keyword evidence="8" id="KW-1185">Reference proteome</keyword>
<accession>A0ABS6U2S2</accession>
<reference evidence="7 8" key="1">
    <citation type="submission" date="2020-11" db="EMBL/GenBank/DDBJ databases">
        <title>Pseudonocardia abyssalis sp. nov. and Pseudonocardia oceani sp. nov., description and phylogenomic analysis of two novel actinomycetes isolated from the deep Southern Ocean.</title>
        <authorList>
            <person name="Parra J."/>
        </authorList>
    </citation>
    <scope>NUCLEOTIDE SEQUENCE [LARGE SCALE GENOMIC DNA]</scope>
    <source>
        <strain evidence="8">KRD185</strain>
    </source>
</reference>
<keyword evidence="4 6" id="KW-1133">Transmembrane helix</keyword>
<dbReference type="Pfam" id="PF09678">
    <property type="entry name" value="Caa3_CtaG"/>
    <property type="match status" value="1"/>
</dbReference>
<evidence type="ECO:0000256" key="4">
    <source>
        <dbReference type="ARBA" id="ARBA00022989"/>
    </source>
</evidence>
<sequence length="247" mass="25491">MGGLVVDGRPDLVFVAVVAVMLVAYLAGVRRLGAEARAWPIRRSSAWRAGCCVVLLATSSGLGRYGAAMLSVGVAAQLLLTLVAPMLLVLGAPLALARQSVPEVNWVLAHPTAAALARPVPAVLAFAAAMAMLYGLGLIDPLLSSKLGRLALDALLLVVGVVLVGALTSEAVARGRAVALLILVQAGVGVGLLLRTEPIAATFYRRLGLSWVPDLLDQQRLAGVVWLVGQVALVPILAVGVARARAR</sequence>
<feature type="transmembrane region" description="Helical" evidence="6">
    <location>
        <begin position="150"/>
        <end position="168"/>
    </location>
</feature>
<proteinExistence type="predicted"/>
<feature type="transmembrane region" description="Helical" evidence="6">
    <location>
        <begin position="45"/>
        <end position="62"/>
    </location>
</feature>
<organism evidence="7 8">
    <name type="scientific">Pseudonocardia oceani</name>
    <dbReference type="NCBI Taxonomy" id="2792013"/>
    <lineage>
        <taxon>Bacteria</taxon>
        <taxon>Bacillati</taxon>
        <taxon>Actinomycetota</taxon>
        <taxon>Actinomycetes</taxon>
        <taxon>Pseudonocardiales</taxon>
        <taxon>Pseudonocardiaceae</taxon>
        <taxon>Pseudonocardia</taxon>
    </lineage>
</organism>
<comment type="caution">
    <text evidence="7">The sequence shown here is derived from an EMBL/GenBank/DDBJ whole genome shotgun (WGS) entry which is preliminary data.</text>
</comment>
<keyword evidence="3 6" id="KW-0812">Transmembrane</keyword>
<name>A0ABS6U2S2_9PSEU</name>
<dbReference type="InterPro" id="IPR019108">
    <property type="entry name" value="Caa3_assmbl_CtaG-rel"/>
</dbReference>
<protein>
    <submittedName>
        <fullName evidence="7">Cytochrome c oxidase assembly protein</fullName>
    </submittedName>
</protein>
<feature type="transmembrane region" description="Helical" evidence="6">
    <location>
        <begin position="12"/>
        <end position="33"/>
    </location>
</feature>
<feature type="transmembrane region" description="Helical" evidence="6">
    <location>
        <begin position="180"/>
        <end position="204"/>
    </location>
</feature>
<evidence type="ECO:0000256" key="3">
    <source>
        <dbReference type="ARBA" id="ARBA00022692"/>
    </source>
</evidence>
<dbReference type="Proteomes" id="UP000694300">
    <property type="component" value="Unassembled WGS sequence"/>
</dbReference>
<evidence type="ECO:0000256" key="1">
    <source>
        <dbReference type="ARBA" id="ARBA00004651"/>
    </source>
</evidence>
<evidence type="ECO:0000256" key="5">
    <source>
        <dbReference type="ARBA" id="ARBA00023136"/>
    </source>
</evidence>
<evidence type="ECO:0000313" key="7">
    <source>
        <dbReference type="EMBL" id="MBW0126528.1"/>
    </source>
</evidence>
<evidence type="ECO:0000256" key="2">
    <source>
        <dbReference type="ARBA" id="ARBA00022475"/>
    </source>
</evidence>
<evidence type="ECO:0000313" key="8">
    <source>
        <dbReference type="Proteomes" id="UP000694300"/>
    </source>
</evidence>
<dbReference type="RefSeq" id="WP_218595063.1">
    <property type="nucleotide sequence ID" value="NZ_JADQDE010000022.1"/>
</dbReference>
<feature type="transmembrane region" description="Helical" evidence="6">
    <location>
        <begin position="74"/>
        <end position="96"/>
    </location>
</feature>
<dbReference type="EMBL" id="JADQDF010000001">
    <property type="protein sequence ID" value="MBW0126528.1"/>
    <property type="molecule type" value="Genomic_DNA"/>
</dbReference>
<evidence type="ECO:0000256" key="6">
    <source>
        <dbReference type="SAM" id="Phobius"/>
    </source>
</evidence>
<feature type="transmembrane region" description="Helical" evidence="6">
    <location>
        <begin position="224"/>
        <end position="242"/>
    </location>
</feature>
<feature type="transmembrane region" description="Helical" evidence="6">
    <location>
        <begin position="116"/>
        <end position="138"/>
    </location>
</feature>
<comment type="subcellular location">
    <subcellularLocation>
        <location evidence="1">Cell membrane</location>
        <topology evidence="1">Multi-pass membrane protein</topology>
    </subcellularLocation>
</comment>
<gene>
    <name evidence="7" type="ORF">I4I82_02310</name>
</gene>